<dbReference type="EC" id="3.2.2.-" evidence="5"/>
<keyword evidence="4 5" id="KW-0234">DNA repair</keyword>
<keyword evidence="7" id="KW-1185">Reference proteome</keyword>
<dbReference type="HAMAP" id="MF_00527">
    <property type="entry name" value="3MGH"/>
    <property type="match status" value="1"/>
</dbReference>
<organism evidence="6 7">
    <name type="scientific">Saccharopolyspora halophila</name>
    <dbReference type="NCBI Taxonomy" id="405551"/>
    <lineage>
        <taxon>Bacteria</taxon>
        <taxon>Bacillati</taxon>
        <taxon>Actinomycetota</taxon>
        <taxon>Actinomycetes</taxon>
        <taxon>Pseudonocardiales</taxon>
        <taxon>Pseudonocardiaceae</taxon>
        <taxon>Saccharopolyspora</taxon>
    </lineage>
</organism>
<proteinExistence type="inferred from homology"/>
<dbReference type="InterPro" id="IPR003180">
    <property type="entry name" value="MPG"/>
</dbReference>
<dbReference type="NCBIfam" id="TIGR00567">
    <property type="entry name" value="3mg"/>
    <property type="match status" value="1"/>
</dbReference>
<dbReference type="PANTHER" id="PTHR10429">
    <property type="entry name" value="DNA-3-METHYLADENINE GLYCOSYLASE"/>
    <property type="match status" value="1"/>
</dbReference>
<sequence>MVAGRVSDVSQLTRDELARDPLWVARSLLGCELRADGADGPVAVRLVEVEAYRGTDDPASHCYRGRTERNAVMFGPAGHLYVYFVYGMHFCINVVCLQDGVPGAVLLRAGEVVEGAEIARARRPAARKEAQLASGPARLAGVLGITREHNGIDLTDPNSPIRLYAGSQVAEDDIRSGPRVGVSTATELPWRSWVDGSESVSSYRRGGRRRTRARA</sequence>
<dbReference type="SUPFAM" id="SSF50486">
    <property type="entry name" value="FMT C-terminal domain-like"/>
    <property type="match status" value="1"/>
</dbReference>
<protein>
    <recommendedName>
        <fullName evidence="5">Putative 3-methyladenine DNA glycosylase</fullName>
        <ecNumber evidence="5">3.2.2.-</ecNumber>
    </recommendedName>
</protein>
<evidence type="ECO:0000313" key="6">
    <source>
        <dbReference type="EMBL" id="GAA2343551.1"/>
    </source>
</evidence>
<dbReference type="InterPro" id="IPR036995">
    <property type="entry name" value="MPG_sf"/>
</dbReference>
<dbReference type="CDD" id="cd00540">
    <property type="entry name" value="AAG"/>
    <property type="match status" value="1"/>
</dbReference>
<dbReference type="EMBL" id="BAAARA010000004">
    <property type="protein sequence ID" value="GAA2343551.1"/>
    <property type="molecule type" value="Genomic_DNA"/>
</dbReference>
<evidence type="ECO:0000256" key="2">
    <source>
        <dbReference type="ARBA" id="ARBA00022763"/>
    </source>
</evidence>
<name>A0ABP5T4A0_9PSEU</name>
<dbReference type="Proteomes" id="UP001501218">
    <property type="component" value="Unassembled WGS sequence"/>
</dbReference>
<gene>
    <name evidence="6" type="ORF">GCM10009854_20430</name>
</gene>
<dbReference type="InterPro" id="IPR011034">
    <property type="entry name" value="Formyl_transferase-like_C_sf"/>
</dbReference>
<dbReference type="NCBIfam" id="NF002003">
    <property type="entry name" value="PRK00802.1-3"/>
    <property type="match status" value="1"/>
</dbReference>
<comment type="caution">
    <text evidence="6">The sequence shown here is derived from an EMBL/GenBank/DDBJ whole genome shotgun (WGS) entry which is preliminary data.</text>
</comment>
<dbReference type="Gene3D" id="3.10.300.10">
    <property type="entry name" value="Methylpurine-DNA glycosylase (MPG)"/>
    <property type="match status" value="1"/>
</dbReference>
<dbReference type="Pfam" id="PF02245">
    <property type="entry name" value="Pur_DNA_glyco"/>
    <property type="match status" value="1"/>
</dbReference>
<keyword evidence="2 5" id="KW-0227">DNA damage</keyword>
<evidence type="ECO:0000256" key="1">
    <source>
        <dbReference type="ARBA" id="ARBA00009232"/>
    </source>
</evidence>
<evidence type="ECO:0000256" key="4">
    <source>
        <dbReference type="ARBA" id="ARBA00023204"/>
    </source>
</evidence>
<comment type="similarity">
    <text evidence="1 5">Belongs to the DNA glycosylase MPG family.</text>
</comment>
<dbReference type="PANTHER" id="PTHR10429:SF0">
    <property type="entry name" value="DNA-3-METHYLADENINE GLYCOSYLASE"/>
    <property type="match status" value="1"/>
</dbReference>
<reference evidence="7" key="1">
    <citation type="journal article" date="2019" name="Int. J. Syst. Evol. Microbiol.">
        <title>The Global Catalogue of Microorganisms (GCM) 10K type strain sequencing project: providing services to taxonomists for standard genome sequencing and annotation.</title>
        <authorList>
            <consortium name="The Broad Institute Genomics Platform"/>
            <consortium name="The Broad Institute Genome Sequencing Center for Infectious Disease"/>
            <person name="Wu L."/>
            <person name="Ma J."/>
        </authorList>
    </citation>
    <scope>NUCLEOTIDE SEQUENCE [LARGE SCALE GENOMIC DNA]</scope>
    <source>
        <strain evidence="7">JCM 16221</strain>
    </source>
</reference>
<evidence type="ECO:0000256" key="5">
    <source>
        <dbReference type="HAMAP-Rule" id="MF_00527"/>
    </source>
</evidence>
<evidence type="ECO:0000313" key="7">
    <source>
        <dbReference type="Proteomes" id="UP001501218"/>
    </source>
</evidence>
<keyword evidence="3 5" id="KW-0378">Hydrolase</keyword>
<accession>A0ABP5T4A0</accession>
<evidence type="ECO:0000256" key="3">
    <source>
        <dbReference type="ARBA" id="ARBA00022801"/>
    </source>
</evidence>